<sequence>MAESCTATPFRRLGPATPDCPVLISVPHAGRAYSESLLKFARIPLARLETLEDRLVDRLVWRAIEGGAAAVVAEAPRAEIDLNRDERELDPGMIVPRPDPAHILDSPRMRGGLGLVPARMAGAGAIWRDRIPAPEITRRIESIHRPYHRALTEELAGLKHRFGLAILLDCHSMPPRQGRDQAEIVLGDRHGTSIAPELVAAAENAAREAGFSVARNAPYAGGHITVLHGRPRESVHALQLEIDRSLYLGPDLRSPGPGFDRVAKLIASIVRALEGQALAPADGLAAE</sequence>
<keyword evidence="1" id="KW-0378">Hydrolase</keyword>
<reference evidence="1 2" key="1">
    <citation type="submission" date="2018-03" db="EMBL/GenBank/DDBJ databases">
        <title>The draft genome of Sphingosinicella sp. GL-C-18.</title>
        <authorList>
            <person name="Liu L."/>
            <person name="Li L."/>
            <person name="Liang L."/>
            <person name="Zhang X."/>
            <person name="Wang T."/>
        </authorList>
    </citation>
    <scope>NUCLEOTIDE SEQUENCE [LARGE SCALE GENOMIC DNA]</scope>
    <source>
        <strain evidence="1 2">GL-C-18</strain>
    </source>
</reference>
<dbReference type="EMBL" id="PXYI01000004">
    <property type="protein sequence ID" value="PSJ39501.1"/>
    <property type="molecule type" value="Genomic_DNA"/>
</dbReference>
<dbReference type="SUPFAM" id="SSF53187">
    <property type="entry name" value="Zn-dependent exopeptidases"/>
    <property type="match status" value="1"/>
</dbReference>
<dbReference type="RefSeq" id="WP_106513402.1">
    <property type="nucleotide sequence ID" value="NZ_PXYI01000004.1"/>
</dbReference>
<dbReference type="GO" id="GO:0016787">
    <property type="term" value="F:hydrolase activity"/>
    <property type="evidence" value="ECO:0007669"/>
    <property type="project" value="UniProtKB-KW"/>
</dbReference>
<gene>
    <name evidence="1" type="ORF">C7I55_12895</name>
</gene>
<name>A0A2P7QNG9_9SPHN</name>
<dbReference type="Proteomes" id="UP000241167">
    <property type="component" value="Unassembled WGS sequence"/>
</dbReference>
<protein>
    <submittedName>
        <fullName evidence="1">N-formylglutamate amidohydrolase</fullName>
    </submittedName>
</protein>
<accession>A0A2P7QNG9</accession>
<dbReference type="Pfam" id="PF05013">
    <property type="entry name" value="FGase"/>
    <property type="match status" value="1"/>
</dbReference>
<dbReference type="OrthoDB" id="9802050at2"/>
<evidence type="ECO:0000313" key="2">
    <source>
        <dbReference type="Proteomes" id="UP000241167"/>
    </source>
</evidence>
<organism evidence="1 2">
    <name type="scientific">Allosphingosinicella deserti</name>
    <dbReference type="NCBI Taxonomy" id="2116704"/>
    <lineage>
        <taxon>Bacteria</taxon>
        <taxon>Pseudomonadati</taxon>
        <taxon>Pseudomonadota</taxon>
        <taxon>Alphaproteobacteria</taxon>
        <taxon>Sphingomonadales</taxon>
        <taxon>Sphingomonadaceae</taxon>
        <taxon>Allosphingosinicella</taxon>
    </lineage>
</organism>
<dbReference type="AlphaFoldDB" id="A0A2P7QNG9"/>
<dbReference type="InterPro" id="IPR007709">
    <property type="entry name" value="N-FG_amidohydro"/>
</dbReference>
<dbReference type="Gene3D" id="3.40.630.40">
    <property type="entry name" value="Zn-dependent exopeptidases"/>
    <property type="match status" value="1"/>
</dbReference>
<evidence type="ECO:0000313" key="1">
    <source>
        <dbReference type="EMBL" id="PSJ39501.1"/>
    </source>
</evidence>
<proteinExistence type="predicted"/>
<keyword evidence="2" id="KW-1185">Reference proteome</keyword>
<comment type="caution">
    <text evidence="1">The sequence shown here is derived from an EMBL/GenBank/DDBJ whole genome shotgun (WGS) entry which is preliminary data.</text>
</comment>